<dbReference type="Gene3D" id="1.20.1290.10">
    <property type="entry name" value="AhpD-like"/>
    <property type="match status" value="1"/>
</dbReference>
<evidence type="ECO:0000259" key="1">
    <source>
        <dbReference type="Pfam" id="PF02627"/>
    </source>
</evidence>
<reference evidence="2 3" key="1">
    <citation type="submission" date="2014-12" db="EMBL/GenBank/DDBJ databases">
        <title>Draft genome sequences of 10 type strains of Lactococcus.</title>
        <authorList>
            <person name="Sun Z."/>
            <person name="Zhong Z."/>
            <person name="Liu W."/>
            <person name="Zhang W."/>
            <person name="Zhang H."/>
        </authorList>
    </citation>
    <scope>NUCLEOTIDE SEQUENCE [LARGE SCALE GENOMIC DNA]</scope>
    <source>
        <strain evidence="2 3">JCM 16395</strain>
    </source>
</reference>
<gene>
    <name evidence="2" type="ORF">RT41_GL001847</name>
</gene>
<dbReference type="GO" id="GO:0051920">
    <property type="term" value="F:peroxiredoxin activity"/>
    <property type="evidence" value="ECO:0007669"/>
    <property type="project" value="InterPro"/>
</dbReference>
<feature type="domain" description="Carboxymuconolactone decarboxylase-like" evidence="1">
    <location>
        <begin position="16"/>
        <end position="100"/>
    </location>
</feature>
<dbReference type="PANTHER" id="PTHR33570:SF9">
    <property type="entry name" value="BLL4600 PROTEIN"/>
    <property type="match status" value="1"/>
</dbReference>
<dbReference type="Pfam" id="PF02627">
    <property type="entry name" value="CMD"/>
    <property type="match status" value="1"/>
</dbReference>
<protein>
    <recommendedName>
        <fullName evidence="1">Carboxymuconolactone decarboxylase-like domain-containing protein</fullName>
    </recommendedName>
</protein>
<accession>A0A2A5RJU8</accession>
<dbReference type="InterPro" id="IPR052512">
    <property type="entry name" value="4CMD/NDH-1_regulator"/>
</dbReference>
<dbReference type="AlphaFoldDB" id="A0A2A5RJU8"/>
<dbReference type="PANTHER" id="PTHR33570">
    <property type="entry name" value="4-CARBOXYMUCONOLACTONE DECARBOXYLASE FAMILY PROTEIN"/>
    <property type="match status" value="1"/>
</dbReference>
<proteinExistence type="predicted"/>
<dbReference type="InterPro" id="IPR003779">
    <property type="entry name" value="CMD-like"/>
</dbReference>
<keyword evidence="3" id="KW-1185">Reference proteome</keyword>
<comment type="caution">
    <text evidence="2">The sequence shown here is derived from an EMBL/GenBank/DDBJ whole genome shotgun (WGS) entry which is preliminary data.</text>
</comment>
<dbReference type="EMBL" id="JXJU01000008">
    <property type="protein sequence ID" value="PCR99471.1"/>
    <property type="molecule type" value="Genomic_DNA"/>
</dbReference>
<name>A0A2A5RJU8_9LACT</name>
<dbReference type="SUPFAM" id="SSF69118">
    <property type="entry name" value="AhpD-like"/>
    <property type="match status" value="1"/>
</dbReference>
<evidence type="ECO:0000313" key="3">
    <source>
        <dbReference type="Proteomes" id="UP000218181"/>
    </source>
</evidence>
<dbReference type="RefSeq" id="WP_054639387.1">
    <property type="nucleotide sequence ID" value="NZ_BBAL01000005.1"/>
</dbReference>
<dbReference type="OrthoDB" id="9802489at2"/>
<evidence type="ECO:0000313" key="2">
    <source>
        <dbReference type="EMBL" id="PCR99471.1"/>
    </source>
</evidence>
<organism evidence="2 3">
    <name type="scientific">Lactococcus fujiensis JCM 16395</name>
    <dbReference type="NCBI Taxonomy" id="1291764"/>
    <lineage>
        <taxon>Bacteria</taxon>
        <taxon>Bacillati</taxon>
        <taxon>Bacillota</taxon>
        <taxon>Bacilli</taxon>
        <taxon>Lactobacillales</taxon>
        <taxon>Streptococcaceae</taxon>
        <taxon>Lactococcus</taxon>
    </lineage>
</organism>
<sequence length="105" mass="11853">MKKITAGRDNLGEFAPDFAHYNDDVLFGEVWANPVLAPHERSLITISALMAQGLFPQLESHFKMGKENGVTKDEIIALITQLAFYTGWPKAWSAFNLAKEIWKED</sequence>
<dbReference type="InterPro" id="IPR029032">
    <property type="entry name" value="AhpD-like"/>
</dbReference>
<dbReference type="STRING" id="1291764.GCA_001311235_01598"/>
<dbReference type="Proteomes" id="UP000218181">
    <property type="component" value="Unassembled WGS sequence"/>
</dbReference>